<evidence type="ECO:0000313" key="3">
    <source>
        <dbReference type="Proteomes" id="UP000632222"/>
    </source>
</evidence>
<reference evidence="3" key="1">
    <citation type="journal article" date="2019" name="Int. J. Syst. Evol. Microbiol.">
        <title>The Global Catalogue of Microorganisms (GCM) 10K type strain sequencing project: providing services to taxonomists for standard genome sequencing and annotation.</title>
        <authorList>
            <consortium name="The Broad Institute Genomics Platform"/>
            <consortium name="The Broad Institute Genome Sequencing Center for Infectious Disease"/>
            <person name="Wu L."/>
            <person name="Ma J."/>
        </authorList>
    </citation>
    <scope>NUCLEOTIDE SEQUENCE [LARGE SCALE GENOMIC DNA]</scope>
    <source>
        <strain evidence="3">JCM 14370</strain>
    </source>
</reference>
<comment type="caution">
    <text evidence="2">The sequence shown here is derived from an EMBL/GenBank/DDBJ whole genome shotgun (WGS) entry which is preliminary data.</text>
</comment>
<dbReference type="Proteomes" id="UP000632222">
    <property type="component" value="Unassembled WGS sequence"/>
</dbReference>
<feature type="region of interest" description="Disordered" evidence="1">
    <location>
        <begin position="33"/>
        <end position="56"/>
    </location>
</feature>
<gene>
    <name evidence="2" type="ORF">GCM10008938_04110</name>
</gene>
<feature type="compositionally biased region" description="Low complexity" evidence="1">
    <location>
        <begin position="1"/>
        <end position="19"/>
    </location>
</feature>
<evidence type="ECO:0000313" key="2">
    <source>
        <dbReference type="EMBL" id="GGJ21056.1"/>
    </source>
</evidence>
<accession>A0ABQ2CY36</accession>
<proteinExistence type="predicted"/>
<name>A0ABQ2CY36_9DEIO</name>
<dbReference type="EMBL" id="BMOD01000001">
    <property type="protein sequence ID" value="GGJ21056.1"/>
    <property type="molecule type" value="Genomic_DNA"/>
</dbReference>
<evidence type="ECO:0000256" key="1">
    <source>
        <dbReference type="SAM" id="MobiDB-lite"/>
    </source>
</evidence>
<sequence>MYWISPGTKTPYKTPGKKQPLWEQGHIRDKATNFKKPASTGFLQTQKALEFPAGNP</sequence>
<feature type="region of interest" description="Disordered" evidence="1">
    <location>
        <begin position="1"/>
        <end position="21"/>
    </location>
</feature>
<protein>
    <submittedName>
        <fullName evidence="2">Uncharacterized protein</fullName>
    </submittedName>
</protein>
<organism evidence="2 3">
    <name type="scientific">Deinococcus roseus</name>
    <dbReference type="NCBI Taxonomy" id="392414"/>
    <lineage>
        <taxon>Bacteria</taxon>
        <taxon>Thermotogati</taxon>
        <taxon>Deinococcota</taxon>
        <taxon>Deinococci</taxon>
        <taxon>Deinococcales</taxon>
        <taxon>Deinococcaceae</taxon>
        <taxon>Deinococcus</taxon>
    </lineage>
</organism>
<keyword evidence="3" id="KW-1185">Reference proteome</keyword>